<evidence type="ECO:0000313" key="2">
    <source>
        <dbReference type="Proteomes" id="UP000886743"/>
    </source>
</evidence>
<name>A0A9D1NHZ5_9FIRM</name>
<dbReference type="Proteomes" id="UP000886743">
    <property type="component" value="Unassembled WGS sequence"/>
</dbReference>
<reference evidence="1" key="2">
    <citation type="journal article" date="2021" name="PeerJ">
        <title>Extensive microbial diversity within the chicken gut microbiome revealed by metagenomics and culture.</title>
        <authorList>
            <person name="Gilroy R."/>
            <person name="Ravi A."/>
            <person name="Getino M."/>
            <person name="Pursley I."/>
            <person name="Horton D.L."/>
            <person name="Alikhan N.F."/>
            <person name="Baker D."/>
            <person name="Gharbi K."/>
            <person name="Hall N."/>
            <person name="Watson M."/>
            <person name="Adriaenssens E.M."/>
            <person name="Foster-Nyarko E."/>
            <person name="Jarju S."/>
            <person name="Secka A."/>
            <person name="Antonio M."/>
            <person name="Oren A."/>
            <person name="Chaudhuri R.R."/>
            <person name="La Ragione R."/>
            <person name="Hildebrand F."/>
            <person name="Pallen M.J."/>
        </authorList>
    </citation>
    <scope>NUCLEOTIDE SEQUENCE</scope>
    <source>
        <strain evidence="1">4920</strain>
    </source>
</reference>
<reference evidence="1" key="1">
    <citation type="submission" date="2020-10" db="EMBL/GenBank/DDBJ databases">
        <authorList>
            <person name="Gilroy R."/>
        </authorList>
    </citation>
    <scope>NUCLEOTIDE SEQUENCE</scope>
    <source>
        <strain evidence="1">4920</strain>
    </source>
</reference>
<evidence type="ECO:0008006" key="3">
    <source>
        <dbReference type="Google" id="ProtNLM"/>
    </source>
</evidence>
<gene>
    <name evidence="1" type="ORF">IAC74_06605</name>
</gene>
<dbReference type="EMBL" id="DVOF01000194">
    <property type="protein sequence ID" value="HIV03230.1"/>
    <property type="molecule type" value="Genomic_DNA"/>
</dbReference>
<evidence type="ECO:0000313" key="1">
    <source>
        <dbReference type="EMBL" id="HIV03230.1"/>
    </source>
</evidence>
<comment type="caution">
    <text evidence="1">The sequence shown here is derived from an EMBL/GenBank/DDBJ whole genome shotgun (WGS) entry which is preliminary data.</text>
</comment>
<protein>
    <recommendedName>
        <fullName evidence="3">DNA-binding protein</fullName>
    </recommendedName>
</protein>
<dbReference type="AlphaFoldDB" id="A0A9D1NHZ5"/>
<sequence>MDQSTFQPNSSSAGNDYAGVYRIDTVAKILDMPLRSAYDFCAHTNAFIVKRLGPRTLRVEKESFDRWLRGQSGTAPKFQNNELEG</sequence>
<proteinExistence type="predicted"/>
<accession>A0A9D1NHZ5</accession>
<organism evidence="1 2">
    <name type="scientific">Candidatus Aphodoplasma excrementigallinarum</name>
    <dbReference type="NCBI Taxonomy" id="2840673"/>
    <lineage>
        <taxon>Bacteria</taxon>
        <taxon>Bacillati</taxon>
        <taxon>Bacillota</taxon>
        <taxon>Clostridia</taxon>
        <taxon>Eubacteriales</taxon>
        <taxon>Candidatus Aphodoplasma</taxon>
    </lineage>
</organism>